<keyword evidence="7 9" id="KW-0472">Membrane</keyword>
<dbReference type="Pfam" id="PF02028">
    <property type="entry name" value="BCCT"/>
    <property type="match status" value="1"/>
</dbReference>
<evidence type="ECO:0000256" key="9">
    <source>
        <dbReference type="SAM" id="Phobius"/>
    </source>
</evidence>
<feature type="region of interest" description="Disordered" evidence="8">
    <location>
        <begin position="626"/>
        <end position="666"/>
    </location>
</feature>
<dbReference type="RefSeq" id="WP_229777397.1">
    <property type="nucleotide sequence ID" value="NZ_BMPH01000011.1"/>
</dbReference>
<reference evidence="10 11" key="1">
    <citation type="submission" date="2021-03" db="EMBL/GenBank/DDBJ databases">
        <title>Sequencing the genomes of 1000 actinobacteria strains.</title>
        <authorList>
            <person name="Klenk H.-P."/>
        </authorList>
    </citation>
    <scope>NUCLEOTIDE SEQUENCE [LARGE SCALE GENOMIC DNA]</scope>
    <source>
        <strain evidence="10 11">DSM 20168</strain>
    </source>
</reference>
<sequence>MAMDSDTSRPHPPAAGSKATDKGSEKDQKPVRGHKGERVLNALRHAKEPSFGIHPGLIPGISVEDTNATFPTRRGVFISALVAVLAVLLWAIIAPTNLNEVGVGMQEWVVTHFGWLFNVIVLGIVLFMLVVGYGPTGKIRLGADDSSPEYSTTSWISMLFAAGLGIGLIFYGPLEPLSHFTAPPPSTDAQAGTNEAVLPAMTDSFLHQATFAWCIYALVGGALAYVSYRRGRLPLISSLFEPVFPDGNNRLLGKIIDVFAVLVTLFGTATSLGIGALQIRTGTSIITGMELGNGFVVVAISLLTVVFTISAVAGIKKGIRLLSNTNMALVIFMAIFVLVAGPTMYILDLLPAAVISFFDNLPQMLTVFASEGTVEKEYLTAYTTLYWAWWISWSPFVGMFIAKISKGRSLRQFVTVVMLVPSAISVTWFTVFGGSAIWMNLNGQEIEIQGSGENVMFDLLANLPMSPVMWIVALLAILVFFVTAADSASNVMGSMSQSGRPVPSKPVTIVWAVALGLISMFLLLAGGRNALSGLQSIMVTCALPFAIILIGVMISWGIELRNDPLMIRRRYALEAIKGGVRQGIDEHGDDFVFGISQVPEELGAGADFDSEDPALTEWYTDNAPEFTGELPQVEARDPKPAQLTGKDVRPSLEKSTDDDASEPVKN</sequence>
<evidence type="ECO:0000256" key="3">
    <source>
        <dbReference type="ARBA" id="ARBA00022448"/>
    </source>
</evidence>
<evidence type="ECO:0000256" key="7">
    <source>
        <dbReference type="ARBA" id="ARBA00023136"/>
    </source>
</evidence>
<comment type="caution">
    <text evidence="10">The sequence shown here is derived from an EMBL/GenBank/DDBJ whole genome shotgun (WGS) entry which is preliminary data.</text>
</comment>
<comment type="similarity">
    <text evidence="2">Belongs to the BCCT transporter (TC 2.A.15) family.</text>
</comment>
<evidence type="ECO:0000256" key="8">
    <source>
        <dbReference type="SAM" id="MobiDB-lite"/>
    </source>
</evidence>
<feature type="transmembrane region" description="Helical" evidence="9">
    <location>
        <begin position="537"/>
        <end position="560"/>
    </location>
</feature>
<keyword evidence="11" id="KW-1185">Reference proteome</keyword>
<comment type="subcellular location">
    <subcellularLocation>
        <location evidence="1">Cell membrane</location>
        <topology evidence="1">Multi-pass membrane protein</topology>
    </subcellularLocation>
</comment>
<dbReference type="EMBL" id="JAGIOJ010000001">
    <property type="protein sequence ID" value="MBP2398531.1"/>
    <property type="molecule type" value="Genomic_DNA"/>
</dbReference>
<evidence type="ECO:0000256" key="2">
    <source>
        <dbReference type="ARBA" id="ARBA00005658"/>
    </source>
</evidence>
<feature type="transmembrane region" description="Helical" evidence="9">
    <location>
        <begin position="506"/>
        <end position="525"/>
    </location>
</feature>
<dbReference type="NCBIfam" id="TIGR00842">
    <property type="entry name" value="bcct"/>
    <property type="match status" value="1"/>
</dbReference>
<feature type="transmembrane region" description="Helical" evidence="9">
    <location>
        <begin position="75"/>
        <end position="93"/>
    </location>
</feature>
<feature type="transmembrane region" description="Helical" evidence="9">
    <location>
        <begin position="113"/>
        <end position="134"/>
    </location>
</feature>
<protein>
    <submittedName>
        <fullName evidence="10">Choline/carnitine/betaine transport</fullName>
    </submittedName>
</protein>
<keyword evidence="6 9" id="KW-1133">Transmembrane helix</keyword>
<feature type="region of interest" description="Disordered" evidence="8">
    <location>
        <begin position="1"/>
        <end position="36"/>
    </location>
</feature>
<feature type="transmembrane region" description="Helical" evidence="9">
    <location>
        <begin position="291"/>
        <end position="315"/>
    </location>
</feature>
<dbReference type="InterPro" id="IPR000060">
    <property type="entry name" value="BCCT_transptr"/>
</dbReference>
<evidence type="ECO:0000256" key="5">
    <source>
        <dbReference type="ARBA" id="ARBA00022692"/>
    </source>
</evidence>
<feature type="transmembrane region" description="Helical" evidence="9">
    <location>
        <begin position="155"/>
        <end position="174"/>
    </location>
</feature>
<organism evidence="10 11">
    <name type="scientific">Glutamicibacter protophormiae</name>
    <name type="common">Brevibacterium protophormiae</name>
    <dbReference type="NCBI Taxonomy" id="37930"/>
    <lineage>
        <taxon>Bacteria</taxon>
        <taxon>Bacillati</taxon>
        <taxon>Actinomycetota</taxon>
        <taxon>Actinomycetes</taxon>
        <taxon>Micrococcales</taxon>
        <taxon>Micrococcaceae</taxon>
        <taxon>Glutamicibacter</taxon>
    </lineage>
</organism>
<feature type="transmembrane region" description="Helical" evidence="9">
    <location>
        <begin position="205"/>
        <end position="228"/>
    </location>
</feature>
<name>A0ABS4XPT8_GLUPR</name>
<feature type="transmembrane region" description="Helical" evidence="9">
    <location>
        <begin position="378"/>
        <end position="401"/>
    </location>
</feature>
<dbReference type="Proteomes" id="UP001195422">
    <property type="component" value="Unassembled WGS sequence"/>
</dbReference>
<evidence type="ECO:0000313" key="10">
    <source>
        <dbReference type="EMBL" id="MBP2398531.1"/>
    </source>
</evidence>
<feature type="transmembrane region" description="Helical" evidence="9">
    <location>
        <begin position="327"/>
        <end position="358"/>
    </location>
</feature>
<feature type="compositionally biased region" description="Basic and acidic residues" evidence="8">
    <location>
        <begin position="19"/>
        <end position="36"/>
    </location>
</feature>
<dbReference type="PANTHER" id="PTHR30047:SF7">
    <property type="entry name" value="HIGH-AFFINITY CHOLINE TRANSPORT PROTEIN"/>
    <property type="match status" value="1"/>
</dbReference>
<evidence type="ECO:0000256" key="4">
    <source>
        <dbReference type="ARBA" id="ARBA00022475"/>
    </source>
</evidence>
<feature type="transmembrane region" description="Helical" evidence="9">
    <location>
        <begin position="413"/>
        <end position="439"/>
    </location>
</feature>
<evidence type="ECO:0000256" key="1">
    <source>
        <dbReference type="ARBA" id="ARBA00004651"/>
    </source>
</evidence>
<feature type="transmembrane region" description="Helical" evidence="9">
    <location>
        <begin position="258"/>
        <end position="279"/>
    </location>
</feature>
<evidence type="ECO:0000256" key="6">
    <source>
        <dbReference type="ARBA" id="ARBA00022989"/>
    </source>
</evidence>
<evidence type="ECO:0000313" key="11">
    <source>
        <dbReference type="Proteomes" id="UP001195422"/>
    </source>
</evidence>
<feature type="compositionally biased region" description="Basic and acidic residues" evidence="8">
    <location>
        <begin position="646"/>
        <end position="666"/>
    </location>
</feature>
<accession>A0ABS4XPT8</accession>
<keyword evidence="5 9" id="KW-0812">Transmembrane</keyword>
<keyword evidence="4" id="KW-1003">Cell membrane</keyword>
<keyword evidence="3" id="KW-0813">Transport</keyword>
<feature type="transmembrane region" description="Helical" evidence="9">
    <location>
        <begin position="459"/>
        <end position="485"/>
    </location>
</feature>
<dbReference type="PANTHER" id="PTHR30047">
    <property type="entry name" value="HIGH-AFFINITY CHOLINE TRANSPORT PROTEIN-RELATED"/>
    <property type="match status" value="1"/>
</dbReference>
<proteinExistence type="inferred from homology"/>
<gene>
    <name evidence="10" type="ORF">JOF39_001612</name>
</gene>